<dbReference type="NCBIfam" id="TIGR00197">
    <property type="entry name" value="yjeF_nterm"/>
    <property type="match status" value="1"/>
</dbReference>
<protein>
    <recommendedName>
        <fullName evidence="19">Bifunctional NAD(P)H-hydrate repair enzyme</fullName>
    </recommendedName>
    <alternativeName>
        <fullName evidence="19">Nicotinamide nucleotide repair protein</fullName>
    </alternativeName>
    <domain>
        <recommendedName>
            <fullName evidence="19">ADP-dependent (S)-NAD(P)H-hydrate dehydratase</fullName>
            <ecNumber evidence="19">4.2.1.136</ecNumber>
        </recommendedName>
        <alternativeName>
            <fullName evidence="19">ADP-dependent NAD(P)HX dehydratase</fullName>
        </alternativeName>
    </domain>
    <domain>
        <recommendedName>
            <fullName evidence="19">NAD(P)H-hydrate epimerase</fullName>
            <ecNumber evidence="19">5.1.99.6</ecNumber>
        </recommendedName>
    </domain>
</protein>
<feature type="domain" description="YjeF C-terminal" evidence="20">
    <location>
        <begin position="225"/>
        <end position="500"/>
    </location>
</feature>
<keyword evidence="6 17" id="KW-0547">Nucleotide-binding</keyword>
<dbReference type="HAMAP" id="MF_01965">
    <property type="entry name" value="NADHX_dehydratase"/>
    <property type="match status" value="1"/>
</dbReference>
<keyword evidence="23" id="KW-1185">Reference proteome</keyword>
<dbReference type="InterPro" id="IPR000631">
    <property type="entry name" value="CARKD"/>
</dbReference>
<evidence type="ECO:0000256" key="16">
    <source>
        <dbReference type="ARBA" id="ARBA00049209"/>
    </source>
</evidence>
<evidence type="ECO:0000313" key="23">
    <source>
        <dbReference type="Proteomes" id="UP000647133"/>
    </source>
</evidence>
<feature type="binding site" evidence="18">
    <location>
        <position position="59"/>
    </location>
    <ligand>
        <name>K(+)</name>
        <dbReference type="ChEBI" id="CHEBI:29103"/>
    </ligand>
</feature>
<keyword evidence="13" id="KW-0511">Multifunctional enzyme</keyword>
<dbReference type="RefSeq" id="WP_192011295.1">
    <property type="nucleotide sequence ID" value="NZ_JACYTQ010000006.1"/>
</dbReference>
<comment type="function">
    <text evidence="17">Catalyzes the dehydration of the S-form of NAD(P)HX at the expense of ADP, which is converted to AMP. Together with NAD(P)HX epimerase, which catalyzes the epimerization of the S- and R-forms, the enzyme allows the repair of both epimers of NAD(P)HX, a damaged form of NAD(P)H that is a result of enzymatic or heat-dependent hydration.</text>
</comment>
<feature type="binding site" evidence="17">
    <location>
        <position position="326"/>
    </location>
    <ligand>
        <name>(6S)-NADPHX</name>
        <dbReference type="ChEBI" id="CHEBI:64076"/>
    </ligand>
</feature>
<comment type="function">
    <text evidence="14 19">Bifunctional enzyme that catalyzes the epimerization of the S- and R-forms of NAD(P)HX and the dehydration of the S-form of NAD(P)HX at the expense of ADP, which is converted to AMP. This allows the repair of both epimers of NAD(P)HX, a damaged form of NAD(P)H that is a result of enzymatic or heat-dependent hydration.</text>
</comment>
<feature type="binding site" evidence="18">
    <location>
        <position position="162"/>
    </location>
    <ligand>
        <name>K(+)</name>
        <dbReference type="ChEBI" id="CHEBI:29103"/>
    </ligand>
</feature>
<evidence type="ECO:0000256" key="7">
    <source>
        <dbReference type="ARBA" id="ARBA00022840"/>
    </source>
</evidence>
<feature type="binding site" evidence="17">
    <location>
        <position position="441"/>
    </location>
    <ligand>
        <name>AMP</name>
        <dbReference type="ChEBI" id="CHEBI:456215"/>
    </ligand>
</feature>
<comment type="similarity">
    <text evidence="17">Belongs to the NnrD/CARKD family.</text>
</comment>
<evidence type="ECO:0000256" key="9">
    <source>
        <dbReference type="ARBA" id="ARBA00022958"/>
    </source>
</evidence>
<evidence type="ECO:0000256" key="14">
    <source>
        <dbReference type="ARBA" id="ARBA00025153"/>
    </source>
</evidence>
<dbReference type="PROSITE" id="PS51383">
    <property type="entry name" value="YJEF_C_3"/>
    <property type="match status" value="1"/>
</dbReference>
<keyword evidence="7 17" id="KW-0067">ATP-binding</keyword>
<comment type="caution">
    <text evidence="22">The sequence shown here is derived from an EMBL/GenBank/DDBJ whole genome shotgun (WGS) entry which is preliminary data.</text>
</comment>
<keyword evidence="8 17" id="KW-0521">NADP</keyword>
<keyword evidence="12 17" id="KW-0456">Lyase</keyword>
<evidence type="ECO:0000256" key="1">
    <source>
        <dbReference type="ARBA" id="ARBA00000013"/>
    </source>
</evidence>
<dbReference type="InterPro" id="IPR036652">
    <property type="entry name" value="YjeF_N_dom_sf"/>
</dbReference>
<comment type="caution">
    <text evidence="18">Lacks conserved residue(s) required for the propagation of feature annotation.</text>
</comment>
<evidence type="ECO:0000256" key="5">
    <source>
        <dbReference type="ARBA" id="ARBA00022723"/>
    </source>
</evidence>
<comment type="catalytic activity">
    <reaction evidence="15 17 19">
        <text>(6S)-NADHX + ADP = AMP + phosphate + NADH + H(+)</text>
        <dbReference type="Rhea" id="RHEA:32223"/>
        <dbReference type="ChEBI" id="CHEBI:15378"/>
        <dbReference type="ChEBI" id="CHEBI:43474"/>
        <dbReference type="ChEBI" id="CHEBI:57945"/>
        <dbReference type="ChEBI" id="CHEBI:64074"/>
        <dbReference type="ChEBI" id="CHEBI:456215"/>
        <dbReference type="ChEBI" id="CHEBI:456216"/>
        <dbReference type="EC" id="4.2.1.136"/>
    </reaction>
</comment>
<evidence type="ECO:0000256" key="12">
    <source>
        <dbReference type="ARBA" id="ARBA00023239"/>
    </source>
</evidence>
<comment type="catalytic activity">
    <reaction evidence="2 18 19">
        <text>(6R)-NADPHX = (6S)-NADPHX</text>
        <dbReference type="Rhea" id="RHEA:32227"/>
        <dbReference type="ChEBI" id="CHEBI:64076"/>
        <dbReference type="ChEBI" id="CHEBI:64077"/>
        <dbReference type="EC" id="5.1.99.6"/>
    </reaction>
</comment>
<feature type="binding site" evidence="17">
    <location>
        <position position="442"/>
    </location>
    <ligand>
        <name>(6S)-NADPHX</name>
        <dbReference type="ChEBI" id="CHEBI:64076"/>
    </ligand>
</feature>
<comment type="cofactor">
    <cofactor evidence="17">
        <name>Mg(2+)</name>
        <dbReference type="ChEBI" id="CHEBI:18420"/>
    </cofactor>
</comment>
<keyword evidence="10 17" id="KW-0520">NAD</keyword>
<feature type="binding site" evidence="18">
    <location>
        <position position="125"/>
    </location>
    <ligand>
        <name>K(+)</name>
        <dbReference type="ChEBI" id="CHEBI:29103"/>
    </ligand>
</feature>
<evidence type="ECO:0000256" key="10">
    <source>
        <dbReference type="ARBA" id="ARBA00023027"/>
    </source>
</evidence>
<evidence type="ECO:0000313" key="22">
    <source>
        <dbReference type="EMBL" id="MBD8490425.1"/>
    </source>
</evidence>
<reference evidence="22 23" key="1">
    <citation type="submission" date="2020-09" db="EMBL/GenBank/DDBJ databases">
        <title>Echinicola sp. CAU 1574 isolated from sand of Sido Beach.</title>
        <authorList>
            <person name="Kim W."/>
        </authorList>
    </citation>
    <scope>NUCLEOTIDE SEQUENCE [LARGE SCALE GENOMIC DNA]</scope>
    <source>
        <strain evidence="22 23">CAU 1574</strain>
    </source>
</reference>
<evidence type="ECO:0000256" key="6">
    <source>
        <dbReference type="ARBA" id="ARBA00022741"/>
    </source>
</evidence>
<feature type="binding site" evidence="17">
    <location>
        <position position="260"/>
    </location>
    <ligand>
        <name>(6S)-NADPHX</name>
        <dbReference type="ChEBI" id="CHEBI:64076"/>
    </ligand>
</feature>
<evidence type="ECO:0000256" key="3">
    <source>
        <dbReference type="ARBA" id="ARBA00006001"/>
    </source>
</evidence>
<organism evidence="22 23">
    <name type="scientific">Echinicola arenosa</name>
    <dbReference type="NCBI Taxonomy" id="2774144"/>
    <lineage>
        <taxon>Bacteria</taxon>
        <taxon>Pseudomonadati</taxon>
        <taxon>Bacteroidota</taxon>
        <taxon>Cytophagia</taxon>
        <taxon>Cytophagales</taxon>
        <taxon>Cyclobacteriaceae</taxon>
        <taxon>Echinicola</taxon>
    </lineage>
</organism>
<keyword evidence="9 18" id="KW-0630">Potassium</keyword>
<dbReference type="Pfam" id="PF03853">
    <property type="entry name" value="YjeF_N"/>
    <property type="match status" value="1"/>
</dbReference>
<evidence type="ECO:0000256" key="15">
    <source>
        <dbReference type="ARBA" id="ARBA00048238"/>
    </source>
</evidence>
<comment type="similarity">
    <text evidence="3 19">In the N-terminal section; belongs to the NnrE/AIBP family.</text>
</comment>
<sequence>MLEIISGRSVKKLDADFISDRGITSHRLMENAAQAFCDWFEKKYHRNDRIGICCGHGNNGGDGLAIARLLWRKGFDVVVFLVGDHDNASADCRLNRELLPDKLPAVSLTEEDIQHIEFDFDVIIDALLGIGVNRPLSGDFLALVKRLNRLIHVNKIAVDIPSGLPSDECVEGDAFIADITISFQFPKYSLLFPEHAGFVGHLKVANIGISQPFFGQFSEGKYYLQYKDVAKRHLRFGRFSHKGDFGKVLVCGGSYGSMGALKMAATASLRTGSGLVTCLAPKCGMGILQSSLPEAQVLTGEGENELAGSVDSESLSRFDAIGIGPGMGTSQTSSCFLGKFLENYKGPLVIDADGINILAKQPGLLNYLNENVILTPHVKEFERLVGPCQNHKERLDKALEFSMKHGCILILKGAHTAISLPNGKQYFNSTGNKHMATGGSGDVLTGMITSFLGQGYSVENAAVCGVYQHGLAGQIASKNRLRGTIASDIVEAIPRTYILLKID</sequence>
<dbReference type="InterPro" id="IPR030677">
    <property type="entry name" value="Nnr"/>
</dbReference>
<evidence type="ECO:0000256" key="17">
    <source>
        <dbReference type="HAMAP-Rule" id="MF_01965"/>
    </source>
</evidence>
<comment type="similarity">
    <text evidence="18">Belongs to the NnrE/AIBP family.</text>
</comment>
<dbReference type="Proteomes" id="UP000647133">
    <property type="component" value="Unassembled WGS sequence"/>
</dbReference>
<feature type="binding site" evidence="18">
    <location>
        <position position="159"/>
    </location>
    <ligand>
        <name>(6S)-NADPHX</name>
        <dbReference type="ChEBI" id="CHEBI:64076"/>
    </ligand>
</feature>
<proteinExistence type="inferred from homology"/>
<evidence type="ECO:0000256" key="19">
    <source>
        <dbReference type="PIRNR" id="PIRNR017184"/>
    </source>
</evidence>
<dbReference type="PANTHER" id="PTHR12592">
    <property type="entry name" value="ATP-DEPENDENT (S)-NAD(P)H-HYDRATE DEHYDRATASE FAMILY MEMBER"/>
    <property type="match status" value="1"/>
</dbReference>
<gene>
    <name evidence="18" type="primary">nnrE</name>
    <name evidence="17" type="synonym">nnrD</name>
    <name evidence="22" type="ORF">IFO69_16860</name>
</gene>
<dbReference type="SUPFAM" id="SSF64153">
    <property type="entry name" value="YjeF N-terminal domain-like"/>
    <property type="match status" value="1"/>
</dbReference>
<evidence type="ECO:0000256" key="11">
    <source>
        <dbReference type="ARBA" id="ARBA00023235"/>
    </source>
</evidence>
<dbReference type="EC" id="4.2.1.136" evidence="19"/>
<dbReference type="Pfam" id="PF01256">
    <property type="entry name" value="Carb_kinase"/>
    <property type="match status" value="1"/>
</dbReference>
<comment type="catalytic activity">
    <reaction evidence="16 17 19">
        <text>(6S)-NADPHX + ADP = AMP + phosphate + NADPH + H(+)</text>
        <dbReference type="Rhea" id="RHEA:32235"/>
        <dbReference type="ChEBI" id="CHEBI:15378"/>
        <dbReference type="ChEBI" id="CHEBI:43474"/>
        <dbReference type="ChEBI" id="CHEBI:57783"/>
        <dbReference type="ChEBI" id="CHEBI:64076"/>
        <dbReference type="ChEBI" id="CHEBI:456215"/>
        <dbReference type="ChEBI" id="CHEBI:456216"/>
        <dbReference type="EC" id="4.2.1.136"/>
    </reaction>
</comment>
<dbReference type="Gene3D" id="3.40.50.10260">
    <property type="entry name" value="YjeF N-terminal domain"/>
    <property type="match status" value="1"/>
</dbReference>
<dbReference type="InterPro" id="IPR029056">
    <property type="entry name" value="Ribokinase-like"/>
</dbReference>
<keyword evidence="5 18" id="KW-0479">Metal-binding</keyword>
<comment type="subunit">
    <text evidence="17">Homotetramer.</text>
</comment>
<dbReference type="CDD" id="cd01171">
    <property type="entry name" value="YXKO-related"/>
    <property type="match status" value="1"/>
</dbReference>
<comment type="similarity">
    <text evidence="4 19">In the C-terminal section; belongs to the NnrD/CARKD family.</text>
</comment>
<evidence type="ECO:0000256" key="8">
    <source>
        <dbReference type="ARBA" id="ARBA00022857"/>
    </source>
</evidence>
<dbReference type="PROSITE" id="PS01050">
    <property type="entry name" value="YJEF_C_2"/>
    <property type="match status" value="1"/>
</dbReference>
<feature type="binding site" evidence="18">
    <location>
        <begin position="58"/>
        <end position="62"/>
    </location>
    <ligand>
        <name>(6S)-NADPHX</name>
        <dbReference type="ChEBI" id="CHEBI:64076"/>
    </ligand>
</feature>
<dbReference type="SUPFAM" id="SSF53613">
    <property type="entry name" value="Ribokinase-like"/>
    <property type="match status" value="1"/>
</dbReference>
<dbReference type="InterPro" id="IPR004443">
    <property type="entry name" value="YjeF_N_dom"/>
</dbReference>
<dbReference type="EC" id="5.1.99.6" evidence="19"/>
<evidence type="ECO:0000256" key="18">
    <source>
        <dbReference type="HAMAP-Rule" id="MF_01966"/>
    </source>
</evidence>
<feature type="binding site" evidence="18">
    <location>
        <begin position="129"/>
        <end position="135"/>
    </location>
    <ligand>
        <name>(6S)-NADPHX</name>
        <dbReference type="ChEBI" id="CHEBI:64076"/>
    </ligand>
</feature>
<evidence type="ECO:0000259" key="21">
    <source>
        <dbReference type="PROSITE" id="PS51385"/>
    </source>
</evidence>
<evidence type="ECO:0000259" key="20">
    <source>
        <dbReference type="PROSITE" id="PS51383"/>
    </source>
</evidence>
<dbReference type="HAMAP" id="MF_01966">
    <property type="entry name" value="NADHX_epimerase"/>
    <property type="match status" value="1"/>
</dbReference>
<feature type="domain" description="YjeF N-terminal" evidence="21">
    <location>
        <begin position="10"/>
        <end position="215"/>
    </location>
</feature>
<comment type="catalytic activity">
    <reaction evidence="1 18 19">
        <text>(6R)-NADHX = (6S)-NADHX</text>
        <dbReference type="Rhea" id="RHEA:32215"/>
        <dbReference type="ChEBI" id="CHEBI:64074"/>
        <dbReference type="ChEBI" id="CHEBI:64075"/>
        <dbReference type="EC" id="5.1.99.6"/>
    </reaction>
</comment>
<dbReference type="NCBIfam" id="TIGR00196">
    <property type="entry name" value="yjeF_cterm"/>
    <property type="match status" value="1"/>
</dbReference>
<comment type="cofactor">
    <cofactor evidence="18 19">
        <name>K(+)</name>
        <dbReference type="ChEBI" id="CHEBI:29103"/>
    </cofactor>
    <text evidence="18 19">Binds 1 potassium ion per subunit.</text>
</comment>
<dbReference type="InterPro" id="IPR017953">
    <property type="entry name" value="Carbohydrate_kinase_pred_CS"/>
</dbReference>
<dbReference type="Gene3D" id="3.40.1190.20">
    <property type="match status" value="1"/>
</dbReference>
<dbReference type="EMBL" id="JACYTQ010000006">
    <property type="protein sequence ID" value="MBD8490425.1"/>
    <property type="molecule type" value="Genomic_DNA"/>
</dbReference>
<accession>A0ABR9ANR6</accession>
<keyword evidence="11 18" id="KW-0413">Isomerase</keyword>
<dbReference type="PROSITE" id="PS51385">
    <property type="entry name" value="YJEF_N"/>
    <property type="match status" value="1"/>
</dbReference>
<evidence type="ECO:0000256" key="2">
    <source>
        <dbReference type="ARBA" id="ARBA00000909"/>
    </source>
</evidence>
<evidence type="ECO:0000256" key="4">
    <source>
        <dbReference type="ARBA" id="ARBA00009524"/>
    </source>
</evidence>
<comment type="function">
    <text evidence="18">Catalyzes the epimerization of the S- and R-forms of NAD(P)HX, a damaged form of NAD(P)H that is a result of enzymatic or heat-dependent hydration. This is a prerequisite for the S-specific NAD(P)H-hydrate dehydratase to allow the repair of both epimers of NAD(P)HX.</text>
</comment>
<name>A0ABR9ANR6_9BACT</name>
<evidence type="ECO:0000256" key="13">
    <source>
        <dbReference type="ARBA" id="ARBA00023268"/>
    </source>
</evidence>
<feature type="binding site" evidence="17">
    <location>
        <begin position="412"/>
        <end position="416"/>
    </location>
    <ligand>
        <name>AMP</name>
        <dbReference type="ChEBI" id="CHEBI:456215"/>
    </ligand>
</feature>
<dbReference type="PANTHER" id="PTHR12592:SF0">
    <property type="entry name" value="ATP-DEPENDENT (S)-NAD(P)H-HYDRATE DEHYDRATASE"/>
    <property type="match status" value="1"/>
</dbReference>
<feature type="binding site" evidence="17">
    <location>
        <position position="377"/>
    </location>
    <ligand>
        <name>(6S)-NADPHX</name>
        <dbReference type="ChEBI" id="CHEBI:64076"/>
    </ligand>
</feature>
<dbReference type="PIRSF" id="PIRSF017184">
    <property type="entry name" value="Nnr"/>
    <property type="match status" value="1"/>
</dbReference>